<dbReference type="GO" id="GO:0005739">
    <property type="term" value="C:mitochondrion"/>
    <property type="evidence" value="ECO:0007669"/>
    <property type="project" value="TreeGrafter"/>
</dbReference>
<dbReference type="InterPro" id="IPR027989">
    <property type="entry name" value="DUF4461"/>
</dbReference>
<organism evidence="3 4">
    <name type="scientific">Operophtera brumata</name>
    <name type="common">Winter moth</name>
    <name type="synonym">Phalaena brumata</name>
    <dbReference type="NCBI Taxonomy" id="104452"/>
    <lineage>
        <taxon>Eukaryota</taxon>
        <taxon>Metazoa</taxon>
        <taxon>Ecdysozoa</taxon>
        <taxon>Arthropoda</taxon>
        <taxon>Hexapoda</taxon>
        <taxon>Insecta</taxon>
        <taxon>Pterygota</taxon>
        <taxon>Neoptera</taxon>
        <taxon>Endopterygota</taxon>
        <taxon>Lepidoptera</taxon>
        <taxon>Glossata</taxon>
        <taxon>Ditrysia</taxon>
        <taxon>Geometroidea</taxon>
        <taxon>Geometridae</taxon>
        <taxon>Larentiinae</taxon>
        <taxon>Operophtera</taxon>
    </lineage>
</organism>
<dbReference type="Pfam" id="PF14688">
    <property type="entry name" value="DUF4461"/>
    <property type="match status" value="1"/>
</dbReference>
<evidence type="ECO:0000259" key="2">
    <source>
        <dbReference type="Pfam" id="PF14688"/>
    </source>
</evidence>
<feature type="domain" description="DUF4460" evidence="1">
    <location>
        <begin position="50"/>
        <end position="115"/>
    </location>
</feature>
<keyword evidence="4" id="KW-1185">Reference proteome</keyword>
<dbReference type="InterPro" id="IPR027986">
    <property type="entry name" value="TCAIM"/>
</dbReference>
<dbReference type="PANTHER" id="PTHR31596">
    <property type="entry name" value="T-CELL ACTIVATION INHIBITOR, MITOCHONDRIAL"/>
    <property type="match status" value="1"/>
</dbReference>
<proteinExistence type="predicted"/>
<evidence type="ECO:0000259" key="1">
    <source>
        <dbReference type="Pfam" id="PF14687"/>
    </source>
</evidence>
<reference evidence="3 4" key="1">
    <citation type="journal article" date="2015" name="Genome Biol. Evol.">
        <title>The genome of winter moth (Operophtera brumata) provides a genomic perspective on sexual dimorphism and phenology.</title>
        <authorList>
            <person name="Derks M.F."/>
            <person name="Smit S."/>
            <person name="Salis L."/>
            <person name="Schijlen E."/>
            <person name="Bossers A."/>
            <person name="Mateman C."/>
            <person name="Pijl A.S."/>
            <person name="de Ridder D."/>
            <person name="Groenen M.A."/>
            <person name="Visser M.E."/>
            <person name="Megens H.J."/>
        </authorList>
    </citation>
    <scope>NUCLEOTIDE SEQUENCE [LARGE SCALE GENOMIC DNA]</scope>
    <source>
        <strain evidence="3">WM2013NL</strain>
        <tissue evidence="3">Head and thorax</tissue>
    </source>
</reference>
<evidence type="ECO:0000313" key="3">
    <source>
        <dbReference type="EMBL" id="KOB67599.1"/>
    </source>
</evidence>
<dbReference type="EMBL" id="JTDY01004913">
    <property type="protein sequence ID" value="KOB67599.1"/>
    <property type="molecule type" value="Genomic_DNA"/>
</dbReference>
<dbReference type="PANTHER" id="PTHR31596:SF1">
    <property type="entry name" value="T-CELL ACTIVATION INHIBITOR, MITOCHONDRIAL"/>
    <property type="match status" value="1"/>
</dbReference>
<dbReference type="InterPro" id="IPR028031">
    <property type="entry name" value="DUF4460"/>
</dbReference>
<name>A0A0L7KX16_OPEBR</name>
<dbReference type="AlphaFoldDB" id="A0A0L7KX16"/>
<dbReference type="Proteomes" id="UP000037510">
    <property type="component" value="Unassembled WGS sequence"/>
</dbReference>
<evidence type="ECO:0000313" key="4">
    <source>
        <dbReference type="Proteomes" id="UP000037510"/>
    </source>
</evidence>
<feature type="domain" description="DUF4461" evidence="2">
    <location>
        <begin position="134"/>
        <end position="207"/>
    </location>
</feature>
<dbReference type="Pfam" id="PF14687">
    <property type="entry name" value="DUF4460"/>
    <property type="match status" value="1"/>
</dbReference>
<comment type="caution">
    <text evidence="3">The sequence shown here is derived from an EMBL/GenBank/DDBJ whole genome shotgun (WGS) entry which is preliminary data.</text>
</comment>
<accession>A0A0L7KX16</accession>
<sequence length="251" mass="28502">MKLGAGAGWVARRYRVCCARCVTRAVPKQPSDYISAARQPLRCRCWHSPKVNEHSLQQLSALLEAQQSSRRLSLPPLSFYLRQKDMPEGEFKLVKMQLNGSNVRETVIKLLHACEMPTNYVDKIPASLPKHDFREWIYENSVIAKDKYESTRATRDQVRALIDSLCNTYGIKEVKFDDGWNISHIRGSLQSLASLASQHSKAMSNLEVSAIQYCTHLRQLITTVGDFYGRGHKFATSVPDSLTKYEIVVEP</sequence>
<gene>
    <name evidence="3" type="ORF">OBRU01_19510</name>
</gene>
<protein>
    <submittedName>
        <fullName evidence="3">Uncharacterized protein</fullName>
    </submittedName>
</protein>